<evidence type="ECO:0000313" key="6">
    <source>
        <dbReference type="Proteomes" id="UP001152797"/>
    </source>
</evidence>
<dbReference type="PANTHER" id="PTHR35551:SF1">
    <property type="entry name" value="ACCLIMATION OF PHOTOSYNTHESIS TO ENVIRONMENT"/>
    <property type="match status" value="1"/>
</dbReference>
<accession>A0A9P1G2P3</accession>
<keyword evidence="6" id="KW-1185">Reference proteome</keyword>
<keyword evidence="3" id="KW-0472">Membrane</keyword>
<protein>
    <submittedName>
        <fullName evidence="4">Uncharacterized protein</fullName>
    </submittedName>
</protein>
<keyword evidence="3" id="KW-0812">Transmembrane</keyword>
<gene>
    <name evidence="4" type="ORF">C1SCF055_LOCUS25021</name>
</gene>
<feature type="region of interest" description="Disordered" evidence="2">
    <location>
        <begin position="344"/>
        <end position="363"/>
    </location>
</feature>
<comment type="caution">
    <text evidence="4">The sequence shown here is derived from an EMBL/GenBank/DDBJ whole genome shotgun (WGS) entry which is preliminary data.</text>
</comment>
<evidence type="ECO:0000313" key="4">
    <source>
        <dbReference type="EMBL" id="CAI3998749.1"/>
    </source>
</evidence>
<dbReference type="EMBL" id="CAMXCT020002535">
    <property type="protein sequence ID" value="CAL1152124.1"/>
    <property type="molecule type" value="Genomic_DNA"/>
</dbReference>
<dbReference type="EMBL" id="CAMXCT030002535">
    <property type="protein sequence ID" value="CAL4786061.1"/>
    <property type="molecule type" value="Genomic_DNA"/>
</dbReference>
<dbReference type="OrthoDB" id="1882189at2759"/>
<keyword evidence="3" id="KW-1133">Transmembrane helix</keyword>
<feature type="transmembrane region" description="Helical" evidence="3">
    <location>
        <begin position="410"/>
        <end position="433"/>
    </location>
</feature>
<evidence type="ECO:0000256" key="1">
    <source>
        <dbReference type="SAM" id="Coils"/>
    </source>
</evidence>
<dbReference type="Proteomes" id="UP001152797">
    <property type="component" value="Unassembled WGS sequence"/>
</dbReference>
<feature type="transmembrane region" description="Helical" evidence="3">
    <location>
        <begin position="385"/>
        <end position="404"/>
    </location>
</feature>
<organism evidence="4">
    <name type="scientific">Cladocopium goreaui</name>
    <dbReference type="NCBI Taxonomy" id="2562237"/>
    <lineage>
        <taxon>Eukaryota</taxon>
        <taxon>Sar</taxon>
        <taxon>Alveolata</taxon>
        <taxon>Dinophyceae</taxon>
        <taxon>Suessiales</taxon>
        <taxon>Symbiodiniaceae</taxon>
        <taxon>Cladocopium</taxon>
    </lineage>
</organism>
<feature type="compositionally biased region" description="Basic residues" evidence="2">
    <location>
        <begin position="344"/>
        <end position="354"/>
    </location>
</feature>
<dbReference type="EMBL" id="CAMXCT010002535">
    <property type="protein sequence ID" value="CAI3998749.1"/>
    <property type="molecule type" value="Genomic_DNA"/>
</dbReference>
<reference evidence="4" key="1">
    <citation type="submission" date="2022-10" db="EMBL/GenBank/DDBJ databases">
        <authorList>
            <person name="Chen Y."/>
            <person name="Dougan E. K."/>
            <person name="Chan C."/>
            <person name="Rhodes N."/>
            <person name="Thang M."/>
        </authorList>
    </citation>
    <scope>NUCLEOTIDE SEQUENCE</scope>
</reference>
<proteinExistence type="predicted"/>
<dbReference type="InterPro" id="IPR021275">
    <property type="entry name" value="DUF2854"/>
</dbReference>
<evidence type="ECO:0000256" key="3">
    <source>
        <dbReference type="SAM" id="Phobius"/>
    </source>
</evidence>
<reference evidence="5" key="2">
    <citation type="submission" date="2024-04" db="EMBL/GenBank/DDBJ databases">
        <authorList>
            <person name="Chen Y."/>
            <person name="Shah S."/>
            <person name="Dougan E. K."/>
            <person name="Thang M."/>
            <person name="Chan C."/>
        </authorList>
    </citation>
    <scope>NUCLEOTIDE SEQUENCE [LARGE SCALE GENOMIC DNA]</scope>
</reference>
<evidence type="ECO:0000313" key="5">
    <source>
        <dbReference type="EMBL" id="CAL1152124.1"/>
    </source>
</evidence>
<name>A0A9P1G2P3_9DINO</name>
<keyword evidence="1" id="KW-0175">Coiled coil</keyword>
<dbReference type="PANTHER" id="PTHR35551">
    <property type="match status" value="1"/>
</dbReference>
<dbReference type="AlphaFoldDB" id="A0A9P1G2P3"/>
<feature type="coiled-coil region" evidence="1">
    <location>
        <begin position="88"/>
        <end position="115"/>
    </location>
</feature>
<sequence>MARAVATQRPLGQSAGLAGLAGLALWAVAGLGFVQFVQCFVGPSRPGYRLDRYRTLRRAADSDEDDDSLADFWIQDVSPKGRKVIQVYRKLTALKADEQSEIEEVMKQLDSEQKKMLNSVLAARQDADRPIESSQPENGDSPKRLYKKLQLLKEDDEVVKWRQTIDPQLLQNIIEKEQMKLADAEQAKESELDDEEAVAEAWKIFQAQFPKAAEKEIYMTTPCREADVKYRFRRLMESMEIDSATALQIVDRDSTPMFVDPDFVRRTWKAMVKVTGREDALDNIVLKHPGSLVTQPTNVKAKINEIKTGAAVIGAFTDIGKSFSGLFAGGLVAGIVTRQALRSRSRSRRSRGGRGGRTALRAVNPDAEDFDEPPIELRGFSLAQAFLVAGALLIVISFGDYFVFGTGGGGGIGGLTFIYAVPVMLLGAALLYAELLPVEVETDPDAVGLFDTKATSTMQKVKADVTRHRYGDDAHLDSSLKALGLVGAGGRYPKLLKIIESKAPNGEFAFRLLFESKDLPFTIWSDPMKIVACDRFFGPGIWTEITKYDAGKRIAELKLTTGNKPSSPSEA</sequence>
<dbReference type="Pfam" id="PF11016">
    <property type="entry name" value="DUF2854"/>
    <property type="match status" value="1"/>
</dbReference>
<evidence type="ECO:0000256" key="2">
    <source>
        <dbReference type="SAM" id="MobiDB-lite"/>
    </source>
</evidence>